<evidence type="ECO:0000313" key="2">
    <source>
        <dbReference type="Proteomes" id="UP001215598"/>
    </source>
</evidence>
<dbReference type="AlphaFoldDB" id="A0AAD7IJK5"/>
<sequence length="181" mass="20027">MEFVPLVMSNNEKNECRMNSSGHLRSGLETSRSGLAFPDVHNRLEVFIRASEVDGGEVGEGNDLVGRRSEGASSFSPLQHKLKMPLSAAPTVRSTVSSQEISDAEAILLREYTGITTPNPSDYDDRERMIWGDMLAEIPLAEGYEDLDINPPASEIAQSKELVERWLPGTQDAEMYEMVLP</sequence>
<organism evidence="1 2">
    <name type="scientific">Mycena metata</name>
    <dbReference type="NCBI Taxonomy" id="1033252"/>
    <lineage>
        <taxon>Eukaryota</taxon>
        <taxon>Fungi</taxon>
        <taxon>Dikarya</taxon>
        <taxon>Basidiomycota</taxon>
        <taxon>Agaricomycotina</taxon>
        <taxon>Agaricomycetes</taxon>
        <taxon>Agaricomycetidae</taxon>
        <taxon>Agaricales</taxon>
        <taxon>Marasmiineae</taxon>
        <taxon>Mycenaceae</taxon>
        <taxon>Mycena</taxon>
    </lineage>
</organism>
<dbReference type="EMBL" id="JARKIB010000093">
    <property type="protein sequence ID" value="KAJ7742852.1"/>
    <property type="molecule type" value="Genomic_DNA"/>
</dbReference>
<comment type="caution">
    <text evidence="1">The sequence shown here is derived from an EMBL/GenBank/DDBJ whole genome shotgun (WGS) entry which is preliminary data.</text>
</comment>
<dbReference type="Proteomes" id="UP001215598">
    <property type="component" value="Unassembled WGS sequence"/>
</dbReference>
<accession>A0AAD7IJK5</accession>
<protein>
    <submittedName>
        <fullName evidence="1">Uncharacterized protein</fullName>
    </submittedName>
</protein>
<gene>
    <name evidence="1" type="ORF">B0H16DRAFT_1728014</name>
</gene>
<reference evidence="1" key="1">
    <citation type="submission" date="2023-03" db="EMBL/GenBank/DDBJ databases">
        <title>Massive genome expansion in bonnet fungi (Mycena s.s.) driven by repeated elements and novel gene families across ecological guilds.</title>
        <authorList>
            <consortium name="Lawrence Berkeley National Laboratory"/>
            <person name="Harder C.B."/>
            <person name="Miyauchi S."/>
            <person name="Viragh M."/>
            <person name="Kuo A."/>
            <person name="Thoen E."/>
            <person name="Andreopoulos B."/>
            <person name="Lu D."/>
            <person name="Skrede I."/>
            <person name="Drula E."/>
            <person name="Henrissat B."/>
            <person name="Morin E."/>
            <person name="Kohler A."/>
            <person name="Barry K."/>
            <person name="LaButti K."/>
            <person name="Morin E."/>
            <person name="Salamov A."/>
            <person name="Lipzen A."/>
            <person name="Mereny Z."/>
            <person name="Hegedus B."/>
            <person name="Baldrian P."/>
            <person name="Stursova M."/>
            <person name="Weitz H."/>
            <person name="Taylor A."/>
            <person name="Grigoriev I.V."/>
            <person name="Nagy L.G."/>
            <person name="Martin F."/>
            <person name="Kauserud H."/>
        </authorList>
    </citation>
    <scope>NUCLEOTIDE SEQUENCE</scope>
    <source>
        <strain evidence="1">CBHHK182m</strain>
    </source>
</reference>
<keyword evidence="2" id="KW-1185">Reference proteome</keyword>
<name>A0AAD7IJK5_9AGAR</name>
<evidence type="ECO:0000313" key="1">
    <source>
        <dbReference type="EMBL" id="KAJ7742852.1"/>
    </source>
</evidence>
<proteinExistence type="predicted"/>